<dbReference type="GO" id="GO:0051213">
    <property type="term" value="F:dioxygenase activity"/>
    <property type="evidence" value="ECO:0007669"/>
    <property type="project" value="UniProtKB-KW"/>
</dbReference>
<keyword evidence="1" id="KW-0223">Dioxygenase</keyword>
<keyword evidence="1" id="KW-0560">Oxidoreductase</keyword>
<sequence>MLKNEHELFERDGVVIIRGLFKDWIPLLETGVKENEQNPGQWFRDYTPAQTEGKFWADYCNWQRIHAFNTFVKDSPAAEIVKAIMGSQSVRMFHEHVLFKGVGSAKVTPWHHDAPYYPVDAKQTLSLWIPLDPISRESAIEFIAGSHLWGKHFKPQSFNGEYYNHAGSKQEMLPDIDNHREDYNILGWALEPGDAIAFNYLTIHGAPGNLSKEHSRRAVSFRWLGDDAVYMNRGGKTSPQYPHLTLYTTNFTEPLSYQDSAFLKLPKFP</sequence>
<dbReference type="SUPFAM" id="SSF51197">
    <property type="entry name" value="Clavaminate synthase-like"/>
    <property type="match status" value="1"/>
</dbReference>
<dbReference type="Pfam" id="PF05721">
    <property type="entry name" value="PhyH"/>
    <property type="match status" value="1"/>
</dbReference>
<protein>
    <submittedName>
        <fullName evidence="1">Phytanoyl-CoA dioxygenase family protein</fullName>
    </submittedName>
</protein>
<gene>
    <name evidence="1" type="ORF">MZO21_07590</name>
</gene>
<name>A0ABY4JSM5_9GAMM</name>
<dbReference type="Proteomes" id="UP000831422">
    <property type="component" value="Chromosome"/>
</dbReference>
<dbReference type="PANTHER" id="PTHR20883:SF49">
    <property type="entry name" value="PHYTANOYL-COA DIOXYGENASE"/>
    <property type="match status" value="1"/>
</dbReference>
<reference evidence="1 2" key="1">
    <citation type="submission" date="2022-04" db="EMBL/GenBank/DDBJ databases">
        <title>Occurrence of NDM-1-producing Shewanella putrefaciens and Acinetobacter portensis in a dairy farm from China.</title>
        <authorList>
            <person name="Li R."/>
            <person name="Zhang L."/>
        </authorList>
    </citation>
    <scope>NUCLEOTIDE SEQUENCE [LARGE SCALE GENOMIC DNA]</scope>
    <source>
        <strain evidence="1 2">JNE5</strain>
    </source>
</reference>
<dbReference type="Gene3D" id="2.60.120.620">
    <property type="entry name" value="q2cbj1_9rhob like domain"/>
    <property type="match status" value="1"/>
</dbReference>
<evidence type="ECO:0000313" key="1">
    <source>
        <dbReference type="EMBL" id="UPO22389.1"/>
    </source>
</evidence>
<organism evidence="1 2">
    <name type="scientific">Acinetobacter portensis</name>
    <dbReference type="NCBI Taxonomy" id="1839785"/>
    <lineage>
        <taxon>Bacteria</taxon>
        <taxon>Pseudomonadati</taxon>
        <taxon>Pseudomonadota</taxon>
        <taxon>Gammaproteobacteria</taxon>
        <taxon>Moraxellales</taxon>
        <taxon>Moraxellaceae</taxon>
        <taxon>Acinetobacter</taxon>
    </lineage>
</organism>
<dbReference type="PANTHER" id="PTHR20883">
    <property type="entry name" value="PHYTANOYL-COA DIOXYGENASE DOMAIN CONTAINING 1"/>
    <property type="match status" value="1"/>
</dbReference>
<keyword evidence="2" id="KW-1185">Reference proteome</keyword>
<dbReference type="InterPro" id="IPR008775">
    <property type="entry name" value="Phytyl_CoA_dOase-like"/>
</dbReference>
<evidence type="ECO:0000313" key="2">
    <source>
        <dbReference type="Proteomes" id="UP000831422"/>
    </source>
</evidence>
<accession>A0ABY4JSM5</accession>
<dbReference type="EMBL" id="CP096120">
    <property type="protein sequence ID" value="UPO22389.1"/>
    <property type="molecule type" value="Genomic_DNA"/>
</dbReference>
<dbReference type="RefSeq" id="WP_248103551.1">
    <property type="nucleotide sequence ID" value="NZ_CP096120.1"/>
</dbReference>
<proteinExistence type="predicted"/>